<evidence type="ECO:0000259" key="1">
    <source>
        <dbReference type="PROSITE" id="PS51819"/>
    </source>
</evidence>
<dbReference type="InterPro" id="IPR004360">
    <property type="entry name" value="Glyas_Fos-R_dOase_dom"/>
</dbReference>
<dbReference type="RefSeq" id="WP_090258955.1">
    <property type="nucleotide sequence ID" value="NZ_FOIR01000002.1"/>
</dbReference>
<protein>
    <submittedName>
        <fullName evidence="2">Catechol 2,3-dioxygenase</fullName>
    </submittedName>
</protein>
<dbReference type="SUPFAM" id="SSF54593">
    <property type="entry name" value="Glyoxalase/Bleomycin resistance protein/Dihydroxybiphenyl dioxygenase"/>
    <property type="match status" value="1"/>
</dbReference>
<proteinExistence type="predicted"/>
<gene>
    <name evidence="2" type="ORF">SAMN05216290_2555</name>
</gene>
<sequence>MSKPKILHFSVSLNVKDIEASKAFYEKLGFEPYEGAGSVEEKWLIMVYGDAKIGLFQDMFPLNTITLNPDDARTMMKTAKENGLETTSEMGMDEASGPAAFSLVDPDGNPVLIDQHF</sequence>
<dbReference type="GeneID" id="99987249"/>
<dbReference type="STRING" id="1267423.SAMN05216290_2555"/>
<name>A0A1I0QQ38_9BACT</name>
<dbReference type="Proteomes" id="UP000199437">
    <property type="component" value="Unassembled WGS sequence"/>
</dbReference>
<evidence type="ECO:0000313" key="2">
    <source>
        <dbReference type="EMBL" id="SEW29429.1"/>
    </source>
</evidence>
<dbReference type="AlphaFoldDB" id="A0A1I0QQ38"/>
<dbReference type="PROSITE" id="PS51819">
    <property type="entry name" value="VOC"/>
    <property type="match status" value="1"/>
</dbReference>
<dbReference type="Pfam" id="PF00903">
    <property type="entry name" value="Glyoxalase"/>
    <property type="match status" value="1"/>
</dbReference>
<keyword evidence="2" id="KW-0560">Oxidoreductase</keyword>
<dbReference type="GO" id="GO:0051213">
    <property type="term" value="F:dioxygenase activity"/>
    <property type="evidence" value="ECO:0007669"/>
    <property type="project" value="UniProtKB-KW"/>
</dbReference>
<dbReference type="EMBL" id="FOIR01000002">
    <property type="protein sequence ID" value="SEW29429.1"/>
    <property type="molecule type" value="Genomic_DNA"/>
</dbReference>
<dbReference type="InterPro" id="IPR029068">
    <property type="entry name" value="Glyas_Bleomycin-R_OHBP_Dase"/>
</dbReference>
<accession>A0A1I0QQ38</accession>
<dbReference type="Gene3D" id="3.10.180.10">
    <property type="entry name" value="2,3-Dihydroxybiphenyl 1,2-Dioxygenase, domain 1"/>
    <property type="match status" value="1"/>
</dbReference>
<dbReference type="InterPro" id="IPR037523">
    <property type="entry name" value="VOC_core"/>
</dbReference>
<keyword evidence="3" id="KW-1185">Reference proteome</keyword>
<evidence type="ECO:0000313" key="3">
    <source>
        <dbReference type="Proteomes" id="UP000199437"/>
    </source>
</evidence>
<organism evidence="2 3">
    <name type="scientific">Roseivirga pacifica</name>
    <dbReference type="NCBI Taxonomy" id="1267423"/>
    <lineage>
        <taxon>Bacteria</taxon>
        <taxon>Pseudomonadati</taxon>
        <taxon>Bacteroidota</taxon>
        <taxon>Cytophagia</taxon>
        <taxon>Cytophagales</taxon>
        <taxon>Roseivirgaceae</taxon>
        <taxon>Roseivirga</taxon>
    </lineage>
</organism>
<dbReference type="OrthoDB" id="2719609at2"/>
<keyword evidence="2" id="KW-0223">Dioxygenase</keyword>
<reference evidence="3" key="1">
    <citation type="submission" date="2016-10" db="EMBL/GenBank/DDBJ databases">
        <authorList>
            <person name="Varghese N."/>
            <person name="Submissions S."/>
        </authorList>
    </citation>
    <scope>NUCLEOTIDE SEQUENCE [LARGE SCALE GENOMIC DNA]</scope>
    <source>
        <strain evidence="3">CGMCC 1.12402</strain>
    </source>
</reference>
<feature type="domain" description="VOC" evidence="1">
    <location>
        <begin position="5"/>
        <end position="116"/>
    </location>
</feature>